<dbReference type="Pfam" id="PF01223">
    <property type="entry name" value="Endonuclease_NS"/>
    <property type="match status" value="1"/>
</dbReference>
<evidence type="ECO:0000256" key="6">
    <source>
        <dbReference type="ARBA" id="ARBA00022801"/>
    </source>
</evidence>
<feature type="active site" description="Proton acceptor" evidence="8">
    <location>
        <position position="137"/>
    </location>
</feature>
<dbReference type="SMART" id="SM00477">
    <property type="entry name" value="NUC"/>
    <property type="match status" value="1"/>
</dbReference>
<dbReference type="PANTHER" id="PTHR13966">
    <property type="entry name" value="ENDONUCLEASE RELATED"/>
    <property type="match status" value="1"/>
</dbReference>
<evidence type="ECO:0000259" key="13">
    <source>
        <dbReference type="SMART" id="SM00892"/>
    </source>
</evidence>
<evidence type="ECO:0000256" key="10">
    <source>
        <dbReference type="RuleBase" id="RU366055"/>
    </source>
</evidence>
<dbReference type="GO" id="GO:0000014">
    <property type="term" value="F:single-stranded DNA endodeoxyribonuclease activity"/>
    <property type="evidence" value="ECO:0007669"/>
    <property type="project" value="TreeGrafter"/>
</dbReference>
<dbReference type="InterPro" id="IPR040255">
    <property type="entry name" value="Non-specific_endonuclease"/>
</dbReference>
<evidence type="ECO:0000259" key="12">
    <source>
        <dbReference type="SMART" id="SM00477"/>
    </source>
</evidence>
<dbReference type="RefSeq" id="WP_105749583.1">
    <property type="nucleotide sequence ID" value="NZ_PVLQ01000092.1"/>
</dbReference>
<feature type="signal peptide" evidence="11">
    <location>
        <begin position="1"/>
        <end position="23"/>
    </location>
</feature>
<gene>
    <name evidence="14" type="ORF">C6P64_16215</name>
</gene>
<keyword evidence="3 10" id="KW-0540">Nuclease</keyword>
<dbReference type="InterPro" id="IPR018524">
    <property type="entry name" value="DNA/RNA_endonuclease_AS"/>
</dbReference>
<keyword evidence="4 9" id="KW-0479">Metal-binding</keyword>
<accession>A0A2S9K163</accession>
<dbReference type="Proteomes" id="UP000238589">
    <property type="component" value="Unassembled WGS sequence"/>
</dbReference>
<evidence type="ECO:0000256" key="4">
    <source>
        <dbReference type="ARBA" id="ARBA00022723"/>
    </source>
</evidence>
<evidence type="ECO:0000256" key="9">
    <source>
        <dbReference type="PIRSR" id="PIRSR640255-2"/>
    </source>
</evidence>
<evidence type="ECO:0000256" key="5">
    <source>
        <dbReference type="ARBA" id="ARBA00022759"/>
    </source>
</evidence>
<dbReference type="PROSITE" id="PS01070">
    <property type="entry name" value="NUCLEASE_NON_SPEC"/>
    <property type="match status" value="1"/>
</dbReference>
<dbReference type="EMBL" id="PVLQ01000092">
    <property type="protein sequence ID" value="PRD64117.1"/>
    <property type="molecule type" value="Genomic_DNA"/>
</dbReference>
<name>A0A2S9K163_9BURK</name>
<evidence type="ECO:0000256" key="1">
    <source>
        <dbReference type="ARBA" id="ARBA00001946"/>
    </source>
</evidence>
<sequence>MKATICRLALCLASAITITPATAGMIVTGQGPINLYAPAQRSSAFDGCKELFPGGRPIPLTLVSADWMPRGLCSDSFAVLYSGKSKTPLVVVERLNRQQVDDAGEVRTNQFFPDPRLPASERAYLDDYKGSGFDRGHMSAAGNAPTPNAMAQTFALSNMVPQDPTHNRRVWSKVEADTRKYARRAAGDVFVFTGPLFDPGHETIGRNKVWVPTRLFKLVYDQATGRAWAHVLPNTADARIEQPMDYPGFVRATGLDLLKGVQVAM</sequence>
<dbReference type="InterPro" id="IPR001604">
    <property type="entry name" value="Endo_G_ENPP1-like_dom"/>
</dbReference>
<dbReference type="SMART" id="SM00892">
    <property type="entry name" value="Endonuclease_NS"/>
    <property type="match status" value="1"/>
</dbReference>
<proteinExistence type="inferred from homology"/>
<evidence type="ECO:0000313" key="14">
    <source>
        <dbReference type="EMBL" id="PRD64117.1"/>
    </source>
</evidence>
<organism evidence="14 15">
    <name type="scientific">Malikia granosa</name>
    <dbReference type="NCBI Taxonomy" id="263067"/>
    <lineage>
        <taxon>Bacteria</taxon>
        <taxon>Pseudomonadati</taxon>
        <taxon>Pseudomonadota</taxon>
        <taxon>Betaproteobacteria</taxon>
        <taxon>Burkholderiales</taxon>
        <taxon>Comamonadaceae</taxon>
        <taxon>Malikia</taxon>
    </lineage>
</organism>
<keyword evidence="7" id="KW-0460">Magnesium</keyword>
<comment type="cofactor">
    <cofactor evidence="1 10">
        <name>Mg(2+)</name>
        <dbReference type="ChEBI" id="CHEBI:18420"/>
    </cofactor>
</comment>
<reference evidence="14 15" key="1">
    <citation type="submission" date="2018-03" db="EMBL/GenBank/DDBJ databases">
        <title>Comparative genomics illustrates the genes involved in a hyperalkaliphilic mechanisms of Serpentinomonas isolated from highly-alkaline calcium-rich serpentinized springs.</title>
        <authorList>
            <person name="Suzuki S."/>
            <person name="Ishii S."/>
            <person name="Walworth N."/>
            <person name="Bird L."/>
            <person name="Kuenen J.G."/>
            <person name="Nealson K.H."/>
        </authorList>
    </citation>
    <scope>NUCLEOTIDE SEQUENCE [LARGE SCALE GENOMIC DNA]</scope>
    <source>
        <strain evidence="14 15">P1</strain>
    </source>
</reference>
<protein>
    <recommendedName>
        <fullName evidence="10">Endonuclease</fullName>
        <ecNumber evidence="10">3.1.30.-</ecNumber>
    </recommendedName>
</protein>
<dbReference type="InterPro" id="IPR044929">
    <property type="entry name" value="DNA/RNA_non-sp_Endonuclease_sf"/>
</dbReference>
<dbReference type="GO" id="GO:0003676">
    <property type="term" value="F:nucleic acid binding"/>
    <property type="evidence" value="ECO:0007669"/>
    <property type="project" value="InterPro"/>
</dbReference>
<dbReference type="EC" id="3.1.30.-" evidence="10"/>
<dbReference type="Gene3D" id="3.40.570.10">
    <property type="entry name" value="Extracellular Endonuclease, subunit A"/>
    <property type="match status" value="1"/>
</dbReference>
<feature type="domain" description="DNA/RNA non-specific endonuclease/pyrophosphatase/phosphodiesterase" evidence="13">
    <location>
        <begin position="73"/>
        <end position="264"/>
    </location>
</feature>
<dbReference type="PANTHER" id="PTHR13966:SF5">
    <property type="entry name" value="ENDONUCLEASE G, MITOCHONDRIAL"/>
    <property type="match status" value="1"/>
</dbReference>
<comment type="similarity">
    <text evidence="2 10">Belongs to the DNA/RNA non-specific endonuclease family.</text>
</comment>
<dbReference type="SUPFAM" id="SSF54060">
    <property type="entry name" value="His-Me finger endonucleases"/>
    <property type="match status" value="1"/>
</dbReference>
<dbReference type="InterPro" id="IPR020821">
    <property type="entry name" value="ENPP1-3/EXOG-like_nuc-like"/>
</dbReference>
<dbReference type="OrthoDB" id="9811262at2"/>
<dbReference type="GO" id="GO:0046872">
    <property type="term" value="F:metal ion binding"/>
    <property type="evidence" value="ECO:0007669"/>
    <property type="project" value="UniProtKB-KW"/>
</dbReference>
<keyword evidence="5 10" id="KW-0255">Endonuclease</keyword>
<evidence type="ECO:0000313" key="15">
    <source>
        <dbReference type="Proteomes" id="UP000238589"/>
    </source>
</evidence>
<evidence type="ECO:0000256" key="2">
    <source>
        <dbReference type="ARBA" id="ARBA00010052"/>
    </source>
</evidence>
<feature type="binding site" evidence="9">
    <location>
        <position position="167"/>
    </location>
    <ligand>
        <name>Mg(2+)</name>
        <dbReference type="ChEBI" id="CHEBI:18420"/>
        <note>catalytic</note>
    </ligand>
</feature>
<keyword evidence="15" id="KW-1185">Reference proteome</keyword>
<dbReference type="InterPro" id="IPR044925">
    <property type="entry name" value="His-Me_finger_sf"/>
</dbReference>
<evidence type="ECO:0000256" key="7">
    <source>
        <dbReference type="ARBA" id="ARBA00022842"/>
    </source>
</evidence>
<feature type="domain" description="ENPP1-3/EXOG-like endonuclease/phosphodiesterase" evidence="12">
    <location>
        <begin position="74"/>
        <end position="264"/>
    </location>
</feature>
<dbReference type="AlphaFoldDB" id="A0A2S9K163"/>
<evidence type="ECO:0000256" key="8">
    <source>
        <dbReference type="PIRSR" id="PIRSR640255-1"/>
    </source>
</evidence>
<keyword evidence="6 10" id="KW-0378">Hydrolase</keyword>
<dbReference type="GO" id="GO:0004521">
    <property type="term" value="F:RNA endonuclease activity"/>
    <property type="evidence" value="ECO:0007669"/>
    <property type="project" value="TreeGrafter"/>
</dbReference>
<evidence type="ECO:0000256" key="3">
    <source>
        <dbReference type="ARBA" id="ARBA00022722"/>
    </source>
</evidence>
<feature type="chain" id="PRO_5015690214" description="Endonuclease" evidence="11">
    <location>
        <begin position="24"/>
        <end position="265"/>
    </location>
</feature>
<evidence type="ECO:0000256" key="11">
    <source>
        <dbReference type="SAM" id="SignalP"/>
    </source>
</evidence>
<keyword evidence="11" id="KW-0732">Signal</keyword>
<comment type="caution">
    <text evidence="14">The sequence shown here is derived from an EMBL/GenBank/DDBJ whole genome shotgun (WGS) entry which is preliminary data.</text>
</comment>